<gene>
    <name evidence="4" type="ORF">ANOM_000939</name>
</gene>
<accession>A0A0L1JGK4</accession>
<dbReference type="Proteomes" id="UP000037505">
    <property type="component" value="Unassembled WGS sequence"/>
</dbReference>
<reference evidence="4 5" key="1">
    <citation type="submission" date="2014-06" db="EMBL/GenBank/DDBJ databases">
        <title>The Genome of the Aflatoxigenic Filamentous Fungus Aspergillus nomius.</title>
        <authorList>
            <person name="Moore M.G."/>
            <person name="Shannon B.M."/>
            <person name="Brian M.M."/>
        </authorList>
    </citation>
    <scope>NUCLEOTIDE SEQUENCE [LARGE SCALE GENOMIC DNA]</scope>
    <source>
        <strain evidence="4 5">NRRL 13137</strain>
    </source>
</reference>
<keyword evidence="5" id="KW-1185">Reference proteome</keyword>
<dbReference type="RefSeq" id="XP_015411814.1">
    <property type="nucleotide sequence ID" value="XM_015546197.1"/>
</dbReference>
<keyword evidence="2" id="KW-0520">NAD</keyword>
<organism evidence="4 5">
    <name type="scientific">Aspergillus nomiae NRRL (strain ATCC 15546 / NRRL 13137 / CBS 260.88 / M93)</name>
    <dbReference type="NCBI Taxonomy" id="1509407"/>
    <lineage>
        <taxon>Eukaryota</taxon>
        <taxon>Fungi</taxon>
        <taxon>Dikarya</taxon>
        <taxon>Ascomycota</taxon>
        <taxon>Pezizomycotina</taxon>
        <taxon>Eurotiomycetes</taxon>
        <taxon>Eurotiomycetidae</taxon>
        <taxon>Eurotiales</taxon>
        <taxon>Aspergillaceae</taxon>
        <taxon>Aspergillus</taxon>
        <taxon>Aspergillus subgen. Circumdati</taxon>
    </lineage>
</organism>
<dbReference type="InterPro" id="IPR001236">
    <property type="entry name" value="Lactate/malate_DH_N"/>
</dbReference>
<dbReference type="SUPFAM" id="SSF51735">
    <property type="entry name" value="NAD(P)-binding Rossmann-fold domains"/>
    <property type="match status" value="1"/>
</dbReference>
<dbReference type="Gene3D" id="3.40.50.720">
    <property type="entry name" value="NAD(P)-binding Rossmann-like Domain"/>
    <property type="match status" value="1"/>
</dbReference>
<dbReference type="GO" id="GO:0004459">
    <property type="term" value="F:L-lactate dehydrogenase (NAD+) activity"/>
    <property type="evidence" value="ECO:0007669"/>
    <property type="project" value="TreeGrafter"/>
</dbReference>
<evidence type="ECO:0000313" key="5">
    <source>
        <dbReference type="Proteomes" id="UP000037505"/>
    </source>
</evidence>
<dbReference type="PANTHER" id="PTHR43128:SF16">
    <property type="entry name" value="L-LACTATE DEHYDROGENASE"/>
    <property type="match status" value="1"/>
</dbReference>
<dbReference type="InterPro" id="IPR001557">
    <property type="entry name" value="L-lactate/malate_DH"/>
</dbReference>
<protein>
    <submittedName>
        <fullName evidence="4">Lactate/malate dehydrogenase</fullName>
    </submittedName>
</protein>
<comment type="caution">
    <text evidence="4">The sequence shown here is derived from an EMBL/GenBank/DDBJ whole genome shotgun (WGS) entry which is preliminary data.</text>
</comment>
<dbReference type="STRING" id="1509407.A0A0L1JGK4"/>
<dbReference type="GeneID" id="26802743"/>
<sequence length="93" mass="9744">MKPTNNQHTTRIAVVGVGNVGTSAAYALTLGGIAEDLLLVDIRASVRDSLVRDLSDVAHGIKSRTRVRAATYQEVGQCDIVVLTPGSERSPGG</sequence>
<dbReference type="AlphaFoldDB" id="A0A0L1JGK4"/>
<feature type="domain" description="Lactate/malate dehydrogenase N-terminal" evidence="3">
    <location>
        <begin position="10"/>
        <end position="92"/>
    </location>
</feature>
<keyword evidence="1" id="KW-0560">Oxidoreductase</keyword>
<dbReference type="OrthoDB" id="6270329at2759"/>
<dbReference type="PANTHER" id="PTHR43128">
    <property type="entry name" value="L-2-HYDROXYCARBOXYLATE DEHYDROGENASE (NAD(P)(+))"/>
    <property type="match status" value="1"/>
</dbReference>
<dbReference type="GO" id="GO:0006089">
    <property type="term" value="P:lactate metabolic process"/>
    <property type="evidence" value="ECO:0007669"/>
    <property type="project" value="TreeGrafter"/>
</dbReference>
<name>A0A0L1JGK4_ASPN3</name>
<dbReference type="InterPro" id="IPR036291">
    <property type="entry name" value="NAD(P)-bd_dom_sf"/>
</dbReference>
<dbReference type="PRINTS" id="PR00086">
    <property type="entry name" value="LLDHDRGNASE"/>
</dbReference>
<evidence type="ECO:0000256" key="2">
    <source>
        <dbReference type="ARBA" id="ARBA00023027"/>
    </source>
</evidence>
<dbReference type="EMBL" id="JNOM01000008">
    <property type="protein sequence ID" value="KNG90891.1"/>
    <property type="molecule type" value="Genomic_DNA"/>
</dbReference>
<proteinExistence type="predicted"/>
<evidence type="ECO:0000313" key="4">
    <source>
        <dbReference type="EMBL" id="KNG90891.1"/>
    </source>
</evidence>
<dbReference type="Pfam" id="PF00056">
    <property type="entry name" value="Ldh_1_N"/>
    <property type="match status" value="1"/>
</dbReference>
<evidence type="ECO:0000256" key="1">
    <source>
        <dbReference type="ARBA" id="ARBA00023002"/>
    </source>
</evidence>
<evidence type="ECO:0000259" key="3">
    <source>
        <dbReference type="Pfam" id="PF00056"/>
    </source>
</evidence>